<proteinExistence type="predicted"/>
<reference evidence="2" key="1">
    <citation type="journal article" date="2018" name="Antonie Van Leeuwenhoek">
        <title>Proteinivorax hydrogeniformans sp. nov., an anaerobic, haloalkaliphilic bacterium fermenting proteinaceous compounds with high hydrogen production.</title>
        <authorList>
            <person name="Boltyanskaya Y."/>
            <person name="Detkova E."/>
            <person name="Pimenov N."/>
            <person name="Kevbrin V."/>
        </authorList>
    </citation>
    <scope>NUCLEOTIDE SEQUENCE</scope>
    <source>
        <strain evidence="2">Z-710</strain>
    </source>
</reference>
<dbReference type="Pfam" id="PF01797">
    <property type="entry name" value="Y1_Tnp"/>
    <property type="match status" value="1"/>
</dbReference>
<dbReference type="GO" id="GO:0004803">
    <property type="term" value="F:transposase activity"/>
    <property type="evidence" value="ECO:0007669"/>
    <property type="project" value="InterPro"/>
</dbReference>
<dbReference type="GO" id="GO:0006313">
    <property type="term" value="P:DNA transposition"/>
    <property type="evidence" value="ECO:0007669"/>
    <property type="project" value="InterPro"/>
</dbReference>
<dbReference type="PANTHER" id="PTHR36966:SF1">
    <property type="entry name" value="REP-ASSOCIATED TYROSINE TRANSPOSASE"/>
    <property type="match status" value="1"/>
</dbReference>
<name>A0AAU8HU78_9FIRM</name>
<sequence>MDNQPLPLSQIGKITDTAIDKIPQFYPDIDVENYVIMPNHVHLLLTIKENGSRHCSTTKPKQNQKIPMFVKHLKEHVTRQLGRSIWQRSYHDHVIRNEQKYQ</sequence>
<gene>
    <name evidence="2" type="ORF">PRVXH_000229</name>
</gene>
<dbReference type="EMBL" id="CP159485">
    <property type="protein sequence ID" value="XCI28934.1"/>
    <property type="molecule type" value="Genomic_DNA"/>
</dbReference>
<feature type="domain" description="Transposase IS200-like" evidence="1">
    <location>
        <begin position="14"/>
        <end position="102"/>
    </location>
</feature>
<dbReference type="SUPFAM" id="SSF143422">
    <property type="entry name" value="Transposase IS200-like"/>
    <property type="match status" value="1"/>
</dbReference>
<dbReference type="SMART" id="SM01321">
    <property type="entry name" value="Y1_Tnp"/>
    <property type="match status" value="1"/>
</dbReference>
<dbReference type="GO" id="GO:0043565">
    <property type="term" value="F:sequence-specific DNA binding"/>
    <property type="evidence" value="ECO:0007669"/>
    <property type="project" value="TreeGrafter"/>
</dbReference>
<reference evidence="2" key="2">
    <citation type="submission" date="2024-06" db="EMBL/GenBank/DDBJ databases">
        <authorList>
            <person name="Petrova K.O."/>
            <person name="Toshchakov S.V."/>
            <person name="Boltjanskaja Y.V."/>
            <person name="Kevbrin V.V."/>
        </authorList>
    </citation>
    <scope>NUCLEOTIDE SEQUENCE</scope>
    <source>
        <strain evidence="2">Z-710</strain>
    </source>
</reference>
<dbReference type="InterPro" id="IPR036515">
    <property type="entry name" value="Transposase_17_sf"/>
</dbReference>
<dbReference type="InterPro" id="IPR002686">
    <property type="entry name" value="Transposase_17"/>
</dbReference>
<accession>A0AAU8HU78</accession>
<dbReference type="PANTHER" id="PTHR36966">
    <property type="entry name" value="REP-ASSOCIATED TYROSINE TRANSPOSASE"/>
    <property type="match status" value="1"/>
</dbReference>
<dbReference type="AlphaFoldDB" id="A0AAU8HU78"/>
<evidence type="ECO:0000259" key="1">
    <source>
        <dbReference type="SMART" id="SM01321"/>
    </source>
</evidence>
<dbReference type="InterPro" id="IPR052715">
    <property type="entry name" value="RAYT_transposase"/>
</dbReference>
<dbReference type="RefSeq" id="WP_353893484.1">
    <property type="nucleotide sequence ID" value="NZ_CP159485.1"/>
</dbReference>
<evidence type="ECO:0000313" key="2">
    <source>
        <dbReference type="EMBL" id="XCI28934.1"/>
    </source>
</evidence>
<organism evidence="2">
    <name type="scientific">Proteinivorax hydrogeniformans</name>
    <dbReference type="NCBI Taxonomy" id="1826727"/>
    <lineage>
        <taxon>Bacteria</taxon>
        <taxon>Bacillati</taxon>
        <taxon>Bacillota</taxon>
        <taxon>Clostridia</taxon>
        <taxon>Eubacteriales</taxon>
        <taxon>Proteinivoracaceae</taxon>
        <taxon>Proteinivorax</taxon>
    </lineage>
</organism>
<protein>
    <submittedName>
        <fullName evidence="2">Transposase</fullName>
    </submittedName>
</protein>
<dbReference type="Gene3D" id="3.30.70.1290">
    <property type="entry name" value="Transposase IS200-like"/>
    <property type="match status" value="1"/>
</dbReference>